<evidence type="ECO:0008006" key="3">
    <source>
        <dbReference type="Google" id="ProtNLM"/>
    </source>
</evidence>
<gene>
    <name evidence="1" type="ORF">ACFSQJ_13300</name>
</gene>
<keyword evidence="2" id="KW-1185">Reference proteome</keyword>
<protein>
    <recommendedName>
        <fullName evidence="3">DUF3997 domain-containing protein</fullName>
    </recommendedName>
</protein>
<proteinExistence type="predicted"/>
<name>A0ABW5MYL6_9FLAO</name>
<reference evidence="2" key="1">
    <citation type="journal article" date="2019" name="Int. J. Syst. Evol. Microbiol.">
        <title>The Global Catalogue of Microorganisms (GCM) 10K type strain sequencing project: providing services to taxonomists for standard genome sequencing and annotation.</title>
        <authorList>
            <consortium name="The Broad Institute Genomics Platform"/>
            <consortium name="The Broad Institute Genome Sequencing Center for Infectious Disease"/>
            <person name="Wu L."/>
            <person name="Ma J."/>
        </authorList>
    </citation>
    <scope>NUCLEOTIDE SEQUENCE [LARGE SCALE GENOMIC DNA]</scope>
    <source>
        <strain evidence="2">KCTC 52368</strain>
    </source>
</reference>
<accession>A0ABW5MYL6</accession>
<evidence type="ECO:0000313" key="1">
    <source>
        <dbReference type="EMBL" id="MFD2587916.1"/>
    </source>
</evidence>
<evidence type="ECO:0000313" key="2">
    <source>
        <dbReference type="Proteomes" id="UP001597526"/>
    </source>
</evidence>
<sequence length="134" mass="15201">MKTLIGSLLFMLSFSNCQERDFEFDYVAQTRGFYLAISIGNNVLSVVEQRGGKERELNLSEVQQTELTAIFNQIDFENVVLSNESKSSYDAAPMATASFVVEESQYDYDFDHGYPPKELEAFISKILTLSQIVE</sequence>
<comment type="caution">
    <text evidence="1">The sequence shown here is derived from an EMBL/GenBank/DDBJ whole genome shotgun (WGS) entry which is preliminary data.</text>
</comment>
<dbReference type="Proteomes" id="UP001597526">
    <property type="component" value="Unassembled WGS sequence"/>
</dbReference>
<organism evidence="1 2">
    <name type="scientific">Croceitalea marina</name>
    <dbReference type="NCBI Taxonomy" id="1775166"/>
    <lineage>
        <taxon>Bacteria</taxon>
        <taxon>Pseudomonadati</taxon>
        <taxon>Bacteroidota</taxon>
        <taxon>Flavobacteriia</taxon>
        <taxon>Flavobacteriales</taxon>
        <taxon>Flavobacteriaceae</taxon>
        <taxon>Croceitalea</taxon>
    </lineage>
</organism>
<dbReference type="EMBL" id="JBHULB010000017">
    <property type="protein sequence ID" value="MFD2587916.1"/>
    <property type="molecule type" value="Genomic_DNA"/>
</dbReference>
<dbReference type="RefSeq" id="WP_377767459.1">
    <property type="nucleotide sequence ID" value="NZ_JBHULB010000017.1"/>
</dbReference>